<evidence type="ECO:0000256" key="4">
    <source>
        <dbReference type="PROSITE-ProRule" id="PRU00335"/>
    </source>
</evidence>
<dbReference type="InterPro" id="IPR036271">
    <property type="entry name" value="Tet_transcr_reg_TetR-rel_C_sf"/>
</dbReference>
<dbReference type="Proteomes" id="UP000028643">
    <property type="component" value="Unassembled WGS sequence"/>
</dbReference>
<dbReference type="Pfam" id="PF00440">
    <property type="entry name" value="TetR_N"/>
    <property type="match status" value="1"/>
</dbReference>
<dbReference type="AlphaFoldDB" id="A0A085UMW6"/>
<feature type="domain" description="HTH tetR-type" evidence="5">
    <location>
        <begin position="6"/>
        <end position="66"/>
    </location>
</feature>
<keyword evidence="3" id="KW-0804">Transcription</keyword>
<reference evidence="6 7" key="1">
    <citation type="submission" date="2014-07" db="EMBL/GenBank/DDBJ databases">
        <title>Draft Genome Sequences of Environmental Pseudomonas syringae strains.</title>
        <authorList>
            <person name="Baltrus D.A."/>
            <person name="Berge O."/>
            <person name="Morris C."/>
        </authorList>
    </citation>
    <scope>NUCLEOTIDE SEQUENCE [LARGE SCALE GENOMIC DNA]</scope>
    <source>
        <strain evidence="6 7">CEB003</strain>
    </source>
</reference>
<name>A0A085UMW6_PSESX</name>
<evidence type="ECO:0000256" key="2">
    <source>
        <dbReference type="ARBA" id="ARBA00023125"/>
    </source>
</evidence>
<dbReference type="PANTHER" id="PTHR47506">
    <property type="entry name" value="TRANSCRIPTIONAL REGULATORY PROTEIN"/>
    <property type="match status" value="1"/>
</dbReference>
<evidence type="ECO:0000256" key="1">
    <source>
        <dbReference type="ARBA" id="ARBA00023015"/>
    </source>
</evidence>
<dbReference type="InterPro" id="IPR011075">
    <property type="entry name" value="TetR_C"/>
</dbReference>
<dbReference type="PROSITE" id="PS50977">
    <property type="entry name" value="HTH_TETR_2"/>
    <property type="match status" value="1"/>
</dbReference>
<dbReference type="PROSITE" id="PS01081">
    <property type="entry name" value="HTH_TETR_1"/>
    <property type="match status" value="1"/>
</dbReference>
<keyword evidence="2 4" id="KW-0238">DNA-binding</keyword>
<dbReference type="InterPro" id="IPR001647">
    <property type="entry name" value="HTH_TetR"/>
</dbReference>
<evidence type="ECO:0000259" key="5">
    <source>
        <dbReference type="PROSITE" id="PS50977"/>
    </source>
</evidence>
<dbReference type="PATRIC" id="fig|317.174.peg.5973"/>
<sequence>MARPRTFDEAEILTAAVDAFWVRGFEGTSTRDLVKCTGLNQPSLYNAFGDKRSLYRRSLEHYLECSVRARIQRLEGLPHAGMAISGFFAEVLDRTLNDPLHRGCLLVNSALEMTAEDPDLRKAVAAELETIRRFFRDRLHAFSDQADGAAGIDASKGANHLLSVLLGVRVLARVNPDPACVTDAIDVALNSLGLPPLVHSDVH</sequence>
<dbReference type="InterPro" id="IPR023772">
    <property type="entry name" value="DNA-bd_HTH_TetR-type_CS"/>
</dbReference>
<dbReference type="EMBL" id="JPQT01000163">
    <property type="protein sequence ID" value="KFE44529.1"/>
    <property type="molecule type" value="Genomic_DNA"/>
</dbReference>
<dbReference type="SUPFAM" id="SSF48498">
    <property type="entry name" value="Tetracyclin repressor-like, C-terminal domain"/>
    <property type="match status" value="1"/>
</dbReference>
<accession>A0A085UMW6</accession>
<gene>
    <name evidence="6" type="ORF">IV02_29260</name>
</gene>
<dbReference type="Pfam" id="PF16925">
    <property type="entry name" value="TetR_C_13"/>
    <property type="match status" value="1"/>
</dbReference>
<dbReference type="SUPFAM" id="SSF46689">
    <property type="entry name" value="Homeodomain-like"/>
    <property type="match status" value="1"/>
</dbReference>
<evidence type="ECO:0000313" key="7">
    <source>
        <dbReference type="Proteomes" id="UP000028643"/>
    </source>
</evidence>
<dbReference type="Gene3D" id="1.10.10.60">
    <property type="entry name" value="Homeodomain-like"/>
    <property type="match status" value="1"/>
</dbReference>
<organism evidence="6 7">
    <name type="scientific">Pseudomonas syringae</name>
    <dbReference type="NCBI Taxonomy" id="317"/>
    <lineage>
        <taxon>Bacteria</taxon>
        <taxon>Pseudomonadati</taxon>
        <taxon>Pseudomonadota</taxon>
        <taxon>Gammaproteobacteria</taxon>
        <taxon>Pseudomonadales</taxon>
        <taxon>Pseudomonadaceae</taxon>
        <taxon>Pseudomonas</taxon>
    </lineage>
</organism>
<dbReference type="InterPro" id="IPR009057">
    <property type="entry name" value="Homeodomain-like_sf"/>
</dbReference>
<evidence type="ECO:0000313" key="6">
    <source>
        <dbReference type="EMBL" id="KFE44529.1"/>
    </source>
</evidence>
<evidence type="ECO:0000256" key="3">
    <source>
        <dbReference type="ARBA" id="ARBA00023163"/>
    </source>
</evidence>
<feature type="DNA-binding region" description="H-T-H motif" evidence="4">
    <location>
        <begin position="29"/>
        <end position="48"/>
    </location>
</feature>
<proteinExistence type="predicted"/>
<protein>
    <submittedName>
        <fullName evidence="6">TetR family transcriptional regulator</fullName>
    </submittedName>
</protein>
<dbReference type="PANTHER" id="PTHR47506:SF1">
    <property type="entry name" value="HTH-TYPE TRANSCRIPTIONAL REGULATOR YJDC"/>
    <property type="match status" value="1"/>
</dbReference>
<dbReference type="Gene3D" id="1.10.357.10">
    <property type="entry name" value="Tetracycline Repressor, domain 2"/>
    <property type="match status" value="1"/>
</dbReference>
<dbReference type="GO" id="GO:0003677">
    <property type="term" value="F:DNA binding"/>
    <property type="evidence" value="ECO:0007669"/>
    <property type="project" value="UniProtKB-UniRule"/>
</dbReference>
<comment type="caution">
    <text evidence="6">The sequence shown here is derived from an EMBL/GenBank/DDBJ whole genome shotgun (WGS) entry which is preliminary data.</text>
</comment>
<keyword evidence="1" id="KW-0805">Transcription regulation</keyword>